<evidence type="ECO:0000313" key="3">
    <source>
        <dbReference type="Proteomes" id="UP000503278"/>
    </source>
</evidence>
<keyword evidence="1" id="KW-0812">Transmembrane</keyword>
<feature type="transmembrane region" description="Helical" evidence="1">
    <location>
        <begin position="20"/>
        <end position="43"/>
    </location>
</feature>
<protein>
    <submittedName>
        <fullName evidence="2">Uncharacterized protein</fullName>
    </submittedName>
</protein>
<name>A0A7L5E6B8_9SPHI</name>
<evidence type="ECO:0000256" key="1">
    <source>
        <dbReference type="SAM" id="Phobius"/>
    </source>
</evidence>
<gene>
    <name evidence="2" type="ORF">HH214_16280</name>
</gene>
<keyword evidence="1" id="KW-0472">Membrane</keyword>
<keyword evidence="1" id="KW-1133">Transmembrane helix</keyword>
<accession>A0A7L5E6B8</accession>
<organism evidence="2 3">
    <name type="scientific">Mucilaginibacter robiniae</name>
    <dbReference type="NCBI Taxonomy" id="2728022"/>
    <lineage>
        <taxon>Bacteria</taxon>
        <taxon>Pseudomonadati</taxon>
        <taxon>Bacteroidota</taxon>
        <taxon>Sphingobacteriia</taxon>
        <taxon>Sphingobacteriales</taxon>
        <taxon>Sphingobacteriaceae</taxon>
        <taxon>Mucilaginibacter</taxon>
    </lineage>
</organism>
<dbReference type="RefSeq" id="WP_169609380.1">
    <property type="nucleotide sequence ID" value="NZ_CP051682.1"/>
</dbReference>
<dbReference type="Proteomes" id="UP000503278">
    <property type="component" value="Chromosome"/>
</dbReference>
<proteinExistence type="predicted"/>
<dbReference type="EMBL" id="CP051682">
    <property type="protein sequence ID" value="QJD97314.1"/>
    <property type="molecule type" value="Genomic_DNA"/>
</dbReference>
<dbReference type="AlphaFoldDB" id="A0A7L5E6B8"/>
<sequence length="190" mass="21958">MTFKSIVQTRWKVTPEQVIVYPYGVVYLISVTIALTWGCWLIFLGYLSKDTLTLQDALDLWPLYLIFLSIVVLLWLFARTAIIFDRSVQLVYKRLFGLITTRKLRFDQVQAIVPVMNVRAAYQYRVFAKNQPNDTGTIISSPFLSEQSPHAVEFQAQVLTIVGHFLKLGPVQESLMKIGQWRKDNSLNKR</sequence>
<evidence type="ECO:0000313" key="2">
    <source>
        <dbReference type="EMBL" id="QJD97314.1"/>
    </source>
</evidence>
<reference evidence="2 3" key="1">
    <citation type="submission" date="2020-04" db="EMBL/GenBank/DDBJ databases">
        <title>Genome sequencing of novel species.</title>
        <authorList>
            <person name="Heo J."/>
            <person name="Kim S.-J."/>
            <person name="Kim J.-S."/>
            <person name="Hong S.-B."/>
            <person name="Kwon S.-W."/>
        </authorList>
    </citation>
    <scope>NUCLEOTIDE SEQUENCE [LARGE SCALE GENOMIC DNA]</scope>
    <source>
        <strain evidence="2 3">F39-2</strain>
    </source>
</reference>
<feature type="transmembrane region" description="Helical" evidence="1">
    <location>
        <begin position="63"/>
        <end position="84"/>
    </location>
</feature>
<dbReference type="KEGG" id="mrob:HH214_16280"/>
<keyword evidence="3" id="KW-1185">Reference proteome</keyword>